<dbReference type="SUPFAM" id="SSF63380">
    <property type="entry name" value="Riboflavin synthase domain-like"/>
    <property type="match status" value="1"/>
</dbReference>
<dbReference type="PROSITE" id="PS00191">
    <property type="entry name" value="CYTOCHROME_B5_1"/>
    <property type="match status" value="1"/>
</dbReference>
<evidence type="ECO:0000256" key="11">
    <source>
        <dbReference type="SAM" id="Phobius"/>
    </source>
</evidence>
<dbReference type="InterPro" id="IPR036400">
    <property type="entry name" value="Cyt_B5-like_heme/steroid_sf"/>
</dbReference>
<evidence type="ECO:0000256" key="3">
    <source>
        <dbReference type="ARBA" id="ARBA00022448"/>
    </source>
</evidence>
<evidence type="ECO:0000259" key="14">
    <source>
        <dbReference type="PROSITE" id="PS51384"/>
    </source>
</evidence>
<keyword evidence="10 11" id="KW-0472">Membrane</keyword>
<keyword evidence="4" id="KW-0349">Heme</keyword>
<evidence type="ECO:0000256" key="6">
    <source>
        <dbReference type="ARBA" id="ARBA00022723"/>
    </source>
</evidence>
<keyword evidence="8 11" id="KW-1133">Transmembrane helix</keyword>
<dbReference type="InterPro" id="IPR045150">
    <property type="entry name" value="CYB561D1/2"/>
</dbReference>
<dbReference type="GO" id="GO:0020037">
    <property type="term" value="F:heme binding"/>
    <property type="evidence" value="ECO:0007669"/>
    <property type="project" value="InterPro"/>
</dbReference>
<evidence type="ECO:0000256" key="8">
    <source>
        <dbReference type="ARBA" id="ARBA00022989"/>
    </source>
</evidence>
<feature type="signal peptide" evidence="12">
    <location>
        <begin position="1"/>
        <end position="16"/>
    </location>
</feature>
<accession>A0A1R2BUX2</accession>
<dbReference type="PANTHER" id="PTHR15422">
    <property type="entry name" value="OS05G0565100 PROTEIN"/>
    <property type="match status" value="1"/>
</dbReference>
<feature type="domain" description="DOMON" evidence="13">
    <location>
        <begin position="26"/>
        <end position="145"/>
    </location>
</feature>
<proteinExistence type="predicted"/>
<dbReference type="InterPro" id="IPR008333">
    <property type="entry name" value="Cbr1-like_FAD-bd_dom"/>
</dbReference>
<evidence type="ECO:0000256" key="12">
    <source>
        <dbReference type="SAM" id="SignalP"/>
    </source>
</evidence>
<dbReference type="SUPFAM" id="SSF52343">
    <property type="entry name" value="Ferredoxin reductase-like, C-terminal NADP-linked domain"/>
    <property type="match status" value="1"/>
</dbReference>
<comment type="subcellular location">
    <subcellularLocation>
        <location evidence="2">Membrane</location>
        <topology evidence="2">Multi-pass membrane protein</topology>
    </subcellularLocation>
</comment>
<dbReference type="InterPro" id="IPR017938">
    <property type="entry name" value="Riboflavin_synthase-like_b-brl"/>
</dbReference>
<dbReference type="Proteomes" id="UP000187209">
    <property type="component" value="Unassembled WGS sequence"/>
</dbReference>
<feature type="transmembrane region" description="Helical" evidence="11">
    <location>
        <begin position="254"/>
        <end position="275"/>
    </location>
</feature>
<dbReference type="EMBL" id="MPUH01000426">
    <property type="protein sequence ID" value="OMJ80375.1"/>
    <property type="molecule type" value="Genomic_DNA"/>
</dbReference>
<keyword evidence="5 11" id="KW-0812">Transmembrane</keyword>
<keyword evidence="12" id="KW-0732">Signal</keyword>
<dbReference type="Pfam" id="PF03188">
    <property type="entry name" value="Cytochrom_B561"/>
    <property type="match status" value="1"/>
</dbReference>
<dbReference type="InterPro" id="IPR017927">
    <property type="entry name" value="FAD-bd_FR_type"/>
</dbReference>
<dbReference type="Gene3D" id="1.20.120.1770">
    <property type="match status" value="1"/>
</dbReference>
<dbReference type="OrthoDB" id="2419613at2759"/>
<dbReference type="CDD" id="cd08760">
    <property type="entry name" value="Cyt_b561_FRRS1_like"/>
    <property type="match status" value="1"/>
</dbReference>
<dbReference type="InterPro" id="IPR006593">
    <property type="entry name" value="Cyt_b561/ferric_Rdtase_TM"/>
</dbReference>
<feature type="transmembrane region" description="Helical" evidence="11">
    <location>
        <begin position="296"/>
        <end position="314"/>
    </location>
</feature>
<sequence>MIILIGVIQFFLRAQAGETLRQDIDSVMTLEWTIVDDAWINIRLLCKIQLGYCSIGLRSSMTDCDMIAAINDGKSITLTDYWSRDHNTPLDDLAEGGTDDIYYISGGLDDSKSIDVTFKRKLSTGDIYDQDIIPDIRGNICWGYRNNRKGWTLHSTYGDASFSWASTQSNIYFSTSKQQTYNHGIAMSLSWLFFSIIGIFISRYFKHTFWWLYVHILLLFISSFITIISSSLLYKDDMYPASSMSKKTFDHSRIGMIMSSIVISQCAFGFLSLYIKIFTKNLQLLTILIRAHKITGYSLLICGLINCFYGWDIYKDKIGLVLTVLVYIISILVFGGFEVYQVLFKNKRKINICKLPQLTHEKAMEMIKNGAKLIFADDLVLNVKYFMLSHPGGRYMINECIGEDTGKYMVGCSSYGENMLPYTHTEKALSYYKNLAIAIIPSPAGYITSPTNTSLDLMEFTLASKKALNDSIYLISLKSDDFKMSNKCKELIWIGKHFMVIHFTKFRTIRRYYSAIFVDLINWASKLGIINTKRRNEDGHIQFIYKVYSNGHMSNYLNSLKTGDNIIIKGPFGPGLMLNEFKGSYLAFCGGTGLVPFLDLIYCAWKQGSKIKNFSFGIFVFFRSWKEGFALDILEKIRDSGKFPWLDIHIFLDDKSDLVKKTTDLVKIFVGKNVKLAWICGPSGFNRYYCEFLVQNGLERDKIVLM</sequence>
<dbReference type="SUPFAM" id="SSF55856">
    <property type="entry name" value="Cytochrome b5-like heme/steroid binding domain"/>
    <property type="match status" value="1"/>
</dbReference>
<evidence type="ECO:0000313" key="16">
    <source>
        <dbReference type="Proteomes" id="UP000187209"/>
    </source>
</evidence>
<gene>
    <name evidence="15" type="ORF">SteCoe_19368</name>
</gene>
<organism evidence="15 16">
    <name type="scientific">Stentor coeruleus</name>
    <dbReference type="NCBI Taxonomy" id="5963"/>
    <lineage>
        <taxon>Eukaryota</taxon>
        <taxon>Sar</taxon>
        <taxon>Alveolata</taxon>
        <taxon>Ciliophora</taxon>
        <taxon>Postciliodesmatophora</taxon>
        <taxon>Heterotrichea</taxon>
        <taxon>Heterotrichida</taxon>
        <taxon>Stentoridae</taxon>
        <taxon>Stentor</taxon>
    </lineage>
</organism>
<dbReference type="AlphaFoldDB" id="A0A1R2BUX2"/>
<evidence type="ECO:0000256" key="9">
    <source>
        <dbReference type="ARBA" id="ARBA00023004"/>
    </source>
</evidence>
<evidence type="ECO:0000313" key="15">
    <source>
        <dbReference type="EMBL" id="OMJ80375.1"/>
    </source>
</evidence>
<dbReference type="Gene3D" id="2.40.30.10">
    <property type="entry name" value="Translation factors"/>
    <property type="match status" value="1"/>
</dbReference>
<dbReference type="GO" id="GO:0140575">
    <property type="term" value="F:transmembrane monodehydroascorbate reductase activity"/>
    <property type="evidence" value="ECO:0007669"/>
    <property type="project" value="InterPro"/>
</dbReference>
<feature type="transmembrane region" description="Helical" evidence="11">
    <location>
        <begin position="185"/>
        <end position="205"/>
    </location>
</feature>
<feature type="domain" description="FAD-binding FR-type" evidence="14">
    <location>
        <begin position="455"/>
        <end position="578"/>
    </location>
</feature>
<dbReference type="SMART" id="SM00665">
    <property type="entry name" value="B561"/>
    <property type="match status" value="1"/>
</dbReference>
<feature type="transmembrane region" description="Helical" evidence="11">
    <location>
        <begin position="212"/>
        <end position="234"/>
    </location>
</feature>
<evidence type="ECO:0008006" key="17">
    <source>
        <dbReference type="Google" id="ProtNLM"/>
    </source>
</evidence>
<protein>
    <recommendedName>
        <fullName evidence="17">Cytochrome b5 heme-binding domain-containing protein</fullName>
    </recommendedName>
</protein>
<dbReference type="InterPro" id="IPR039261">
    <property type="entry name" value="FNR_nucleotide-bd"/>
</dbReference>
<dbReference type="GO" id="GO:0046872">
    <property type="term" value="F:metal ion binding"/>
    <property type="evidence" value="ECO:0007669"/>
    <property type="project" value="UniProtKB-KW"/>
</dbReference>
<evidence type="ECO:0000256" key="2">
    <source>
        <dbReference type="ARBA" id="ARBA00004141"/>
    </source>
</evidence>
<reference evidence="15 16" key="1">
    <citation type="submission" date="2016-11" db="EMBL/GenBank/DDBJ databases">
        <title>The macronuclear genome of Stentor coeruleus: a giant cell with tiny introns.</title>
        <authorList>
            <person name="Slabodnick M."/>
            <person name="Ruby J.G."/>
            <person name="Reiff S.B."/>
            <person name="Swart E.C."/>
            <person name="Gosai S."/>
            <person name="Prabakaran S."/>
            <person name="Witkowska E."/>
            <person name="Larue G.E."/>
            <person name="Fisher S."/>
            <person name="Freeman R.M."/>
            <person name="Gunawardena J."/>
            <person name="Chu W."/>
            <person name="Stover N.A."/>
            <person name="Gregory B.D."/>
            <person name="Nowacki M."/>
            <person name="Derisi J."/>
            <person name="Roy S.W."/>
            <person name="Marshall W.F."/>
            <person name="Sood P."/>
        </authorList>
    </citation>
    <scope>NUCLEOTIDE SEQUENCE [LARGE SCALE GENOMIC DNA]</scope>
    <source>
        <strain evidence="15">WM001</strain>
    </source>
</reference>
<dbReference type="InterPro" id="IPR045266">
    <property type="entry name" value="DOH_DOMON"/>
</dbReference>
<evidence type="ECO:0000259" key="13">
    <source>
        <dbReference type="PROSITE" id="PS50836"/>
    </source>
</evidence>
<keyword evidence="9" id="KW-0408">Iron</keyword>
<feature type="transmembrane region" description="Helical" evidence="11">
    <location>
        <begin position="320"/>
        <end position="340"/>
    </location>
</feature>
<dbReference type="Gene3D" id="3.40.50.80">
    <property type="entry name" value="Nucleotide-binding domain of ferredoxin-NADP reductase (FNR) module"/>
    <property type="match status" value="1"/>
</dbReference>
<dbReference type="GO" id="GO:0016020">
    <property type="term" value="C:membrane"/>
    <property type="evidence" value="ECO:0007669"/>
    <property type="project" value="UniProtKB-SubCell"/>
</dbReference>
<comment type="cofactor">
    <cofactor evidence="1">
        <name>heme b</name>
        <dbReference type="ChEBI" id="CHEBI:60344"/>
    </cofactor>
</comment>
<comment type="caution">
    <text evidence="15">The sequence shown here is derived from an EMBL/GenBank/DDBJ whole genome shotgun (WGS) entry which is preliminary data.</text>
</comment>
<evidence type="ECO:0000256" key="1">
    <source>
        <dbReference type="ARBA" id="ARBA00001970"/>
    </source>
</evidence>
<name>A0A1R2BUX2_9CILI</name>
<keyword evidence="7" id="KW-0249">Electron transport</keyword>
<dbReference type="InterPro" id="IPR018506">
    <property type="entry name" value="Cyt_B5_heme-BS"/>
</dbReference>
<evidence type="ECO:0000256" key="7">
    <source>
        <dbReference type="ARBA" id="ARBA00022982"/>
    </source>
</evidence>
<dbReference type="PROSITE" id="PS50836">
    <property type="entry name" value="DOMON"/>
    <property type="match status" value="1"/>
</dbReference>
<evidence type="ECO:0000256" key="10">
    <source>
        <dbReference type="ARBA" id="ARBA00023136"/>
    </source>
</evidence>
<dbReference type="Pfam" id="PF00970">
    <property type="entry name" value="FAD_binding_6"/>
    <property type="match status" value="1"/>
</dbReference>
<feature type="chain" id="PRO_5012548642" description="Cytochrome b5 heme-binding domain-containing protein" evidence="12">
    <location>
        <begin position="17"/>
        <end position="706"/>
    </location>
</feature>
<evidence type="ECO:0000256" key="5">
    <source>
        <dbReference type="ARBA" id="ARBA00022692"/>
    </source>
</evidence>
<keyword evidence="6" id="KW-0479">Metal-binding</keyword>
<evidence type="ECO:0000256" key="4">
    <source>
        <dbReference type="ARBA" id="ARBA00022617"/>
    </source>
</evidence>
<dbReference type="PANTHER" id="PTHR15422:SF24">
    <property type="entry name" value="DOMON RELATED DOMAIN-CONTAINING PROTEIN"/>
    <property type="match status" value="1"/>
</dbReference>
<keyword evidence="16" id="KW-1185">Reference proteome</keyword>
<dbReference type="InterPro" id="IPR005018">
    <property type="entry name" value="DOMON_domain"/>
</dbReference>
<keyword evidence="3" id="KW-0813">Transport</keyword>
<dbReference type="PROSITE" id="PS51384">
    <property type="entry name" value="FAD_FR"/>
    <property type="match status" value="1"/>
</dbReference>
<dbReference type="CDD" id="cd09631">
    <property type="entry name" value="DOMON_DOH"/>
    <property type="match status" value="1"/>
</dbReference>
<dbReference type="Pfam" id="PF03351">
    <property type="entry name" value="DOMON"/>
    <property type="match status" value="1"/>
</dbReference>